<sequence length="145" mass="16003">MGKLSHLLKLCESSNQLGFEEGEKLVKKFAKSGLDTLNTITNDSPSKFCFNGLMDLISNMKLMNKTIDSLVEIANSPLFNDKAKEQLKPLKELGQKAKGLLSKLQQLSSECEKSGLSDDCMVATHSKLGDIARELKPILEKICQD</sequence>
<dbReference type="RefSeq" id="WP_126232133.1">
    <property type="nucleotide sequence ID" value="NZ_PRBV01000005.1"/>
</dbReference>
<comment type="caution">
    <text evidence="1">The sequence shown here is derived from an EMBL/GenBank/DDBJ whole genome shotgun (WGS) entry which is preliminary data.</text>
</comment>
<protein>
    <submittedName>
        <fullName evidence="1">Uncharacterized protein</fullName>
    </submittedName>
</protein>
<accession>A0A431EE92</accession>
<organism evidence="1 2">
    <name type="scientific">Campylobacter jejuni</name>
    <dbReference type="NCBI Taxonomy" id="197"/>
    <lineage>
        <taxon>Bacteria</taxon>
        <taxon>Pseudomonadati</taxon>
        <taxon>Campylobacterota</taxon>
        <taxon>Epsilonproteobacteria</taxon>
        <taxon>Campylobacterales</taxon>
        <taxon>Campylobacteraceae</taxon>
        <taxon>Campylobacter</taxon>
    </lineage>
</organism>
<reference evidence="1 2" key="1">
    <citation type="journal article" date="2019" name="Appl. Environ. Microbiol.">
        <title>Population genetics and characterization of Campylobacter jejuni isolates in western jackdaws and game birds in Finland.</title>
        <authorList>
            <person name="Kovanen S."/>
            <person name="Rossi M."/>
            <person name="Pohja-Mykra M."/>
            <person name="Nieminen T."/>
            <person name="Raunio-Saarnisto M."/>
            <person name="Sauvala M."/>
            <person name="Fredriksson-Ahomaa M."/>
            <person name="Hanninen M.L."/>
            <person name="Kivisto R."/>
        </authorList>
    </citation>
    <scope>NUCLEOTIDE SEQUENCE [LARGE SCALE GENOMIC DNA]</scope>
    <source>
        <strain evidence="1 2">CB313</strain>
    </source>
</reference>
<name>A0A431EE92_CAMJU</name>
<evidence type="ECO:0000313" key="1">
    <source>
        <dbReference type="EMBL" id="RTJ79574.1"/>
    </source>
</evidence>
<dbReference type="AlphaFoldDB" id="A0A431EE92"/>
<dbReference type="Proteomes" id="UP000288507">
    <property type="component" value="Unassembled WGS sequence"/>
</dbReference>
<evidence type="ECO:0000313" key="2">
    <source>
        <dbReference type="Proteomes" id="UP000288507"/>
    </source>
</evidence>
<dbReference type="EMBL" id="PRBV01000005">
    <property type="protein sequence ID" value="RTJ79574.1"/>
    <property type="molecule type" value="Genomic_DNA"/>
</dbReference>
<proteinExistence type="predicted"/>
<gene>
    <name evidence="1" type="ORF">C3H57_04185</name>
</gene>